<dbReference type="PANTHER" id="PTHR15938:SF0">
    <property type="entry name" value="HOMOLOGOUS-PAIRING PROTEIN 2 HOMOLOG"/>
    <property type="match status" value="1"/>
</dbReference>
<dbReference type="EMBL" id="OX365918">
    <property type="protein sequence ID" value="CAI4062450.1"/>
    <property type="molecule type" value="Genomic_DNA"/>
</dbReference>
<keyword evidence="4" id="KW-0539">Nucleus</keyword>
<dbReference type="PANTHER" id="PTHR15938">
    <property type="entry name" value="TBP-1 INTERACTING PROTEIN"/>
    <property type="match status" value="1"/>
</dbReference>
<gene>
    <name evidence="8" type="primary">SUVC07G2080</name>
    <name evidence="8" type="ORF">SUVC_07G2080</name>
</gene>
<reference evidence="8" key="1">
    <citation type="submission" date="2022-10" db="EMBL/GenBank/DDBJ databases">
        <authorList>
            <person name="Byrne P K."/>
        </authorList>
    </citation>
    <scope>NUCLEOTIDE SEQUENCE</scope>
    <source>
        <strain evidence="8">CBS7001</strain>
    </source>
</reference>
<dbReference type="AlphaFoldDB" id="A0AA35NSM1"/>
<dbReference type="GO" id="GO:0000709">
    <property type="term" value="P:meiotic joint molecule formation"/>
    <property type="evidence" value="ECO:0007669"/>
    <property type="project" value="TreeGrafter"/>
</dbReference>
<dbReference type="Pfam" id="PF07106">
    <property type="entry name" value="WHD_TBPIP"/>
    <property type="match status" value="1"/>
</dbReference>
<keyword evidence="5" id="KW-0469">Meiosis</keyword>
<comment type="subcellular location">
    <subcellularLocation>
        <location evidence="1">Nucleus</location>
    </subcellularLocation>
</comment>
<dbReference type="Gene3D" id="1.10.10.10">
    <property type="entry name" value="Winged helix-like DNA-binding domain superfamily/Winged helix DNA-binding domain"/>
    <property type="match status" value="1"/>
</dbReference>
<dbReference type="InterPro" id="IPR010776">
    <property type="entry name" value="Hop2_WH_dom"/>
</dbReference>
<sequence>MALKKKSNEKAVQAKGSEAEQLIEGYLVSQYKPFAVNDIIQNLNNKVSRTTATKALENLVNEKRIVSKAFGKIVIYSCNEQEPELPKDIDFSKFDFETVSQLRNDLIELERDKATARDALDSVTKEPENTELLNIIETEETELREIESKLESLQNDWNPANDEIVKQIISRDTLLQKEIAKRSKICKNLTATIKDSVCPKNMDEFLVCTWNDFFFHCLLAKYTNKSFSQEEIGFENI</sequence>
<proteinExistence type="inferred from homology"/>
<accession>A0AA35NSM1</accession>
<dbReference type="GO" id="GO:0120231">
    <property type="term" value="C:DNA recombinase auxiliary factor complex"/>
    <property type="evidence" value="ECO:0007669"/>
    <property type="project" value="TreeGrafter"/>
</dbReference>
<dbReference type="GO" id="GO:0010774">
    <property type="term" value="P:meiotic strand invasion involved in reciprocal meiotic recombination"/>
    <property type="evidence" value="ECO:0007669"/>
    <property type="project" value="TreeGrafter"/>
</dbReference>
<dbReference type="GO" id="GO:0007129">
    <property type="term" value="P:homologous chromosome pairing at meiosis"/>
    <property type="evidence" value="ECO:0007669"/>
    <property type="project" value="TreeGrafter"/>
</dbReference>
<dbReference type="Proteomes" id="UP001162090">
    <property type="component" value="Chromosome 7"/>
</dbReference>
<evidence type="ECO:0000256" key="3">
    <source>
        <dbReference type="ARBA" id="ARBA00023172"/>
    </source>
</evidence>
<evidence type="ECO:0000256" key="2">
    <source>
        <dbReference type="ARBA" id="ARBA00007922"/>
    </source>
</evidence>
<keyword evidence="3" id="KW-0233">DNA recombination</keyword>
<evidence type="ECO:0000313" key="8">
    <source>
        <dbReference type="EMBL" id="CAI4062450.1"/>
    </source>
</evidence>
<dbReference type="GO" id="GO:0120230">
    <property type="term" value="F:recombinase activator activity"/>
    <property type="evidence" value="ECO:0007669"/>
    <property type="project" value="TreeGrafter"/>
</dbReference>
<evidence type="ECO:0000259" key="7">
    <source>
        <dbReference type="Pfam" id="PF07106"/>
    </source>
</evidence>
<evidence type="ECO:0000256" key="5">
    <source>
        <dbReference type="ARBA" id="ARBA00023254"/>
    </source>
</evidence>
<dbReference type="InterPro" id="IPR036388">
    <property type="entry name" value="WH-like_DNA-bd_sf"/>
</dbReference>
<evidence type="ECO:0000256" key="6">
    <source>
        <dbReference type="SAM" id="Coils"/>
    </source>
</evidence>
<feature type="coiled-coil region" evidence="6">
    <location>
        <begin position="99"/>
        <end position="156"/>
    </location>
</feature>
<name>A0AA35NSM1_SACUV</name>
<feature type="domain" description="Homologous-pairing protein 2 winged helix" evidence="7">
    <location>
        <begin position="18"/>
        <end position="79"/>
    </location>
</feature>
<dbReference type="GO" id="GO:0000794">
    <property type="term" value="C:condensed nuclear chromosome"/>
    <property type="evidence" value="ECO:0007669"/>
    <property type="project" value="TreeGrafter"/>
</dbReference>
<evidence type="ECO:0000256" key="4">
    <source>
        <dbReference type="ARBA" id="ARBA00023242"/>
    </source>
</evidence>
<evidence type="ECO:0000313" key="9">
    <source>
        <dbReference type="Proteomes" id="UP001162090"/>
    </source>
</evidence>
<dbReference type="GO" id="GO:0003690">
    <property type="term" value="F:double-stranded DNA binding"/>
    <property type="evidence" value="ECO:0007669"/>
    <property type="project" value="TreeGrafter"/>
</dbReference>
<comment type="similarity">
    <text evidence="2">Belongs to the HOP2 family.</text>
</comment>
<evidence type="ECO:0000256" key="1">
    <source>
        <dbReference type="ARBA" id="ARBA00004123"/>
    </source>
</evidence>
<organism evidence="8 9">
    <name type="scientific">Saccharomyces uvarum</name>
    <name type="common">Yeast</name>
    <name type="synonym">Saccharomyces bayanus var. uvarum</name>
    <dbReference type="NCBI Taxonomy" id="230603"/>
    <lineage>
        <taxon>Eukaryota</taxon>
        <taxon>Fungi</taxon>
        <taxon>Dikarya</taxon>
        <taxon>Ascomycota</taxon>
        <taxon>Saccharomycotina</taxon>
        <taxon>Saccharomycetes</taxon>
        <taxon>Saccharomycetales</taxon>
        <taxon>Saccharomycetaceae</taxon>
        <taxon>Saccharomyces</taxon>
    </lineage>
</organism>
<keyword evidence="6" id="KW-0175">Coiled coil</keyword>
<protein>
    <recommendedName>
        <fullName evidence="7">Homologous-pairing protein 2 winged helix domain-containing protein</fullName>
    </recommendedName>
</protein>